<accession>A0A4R9LW50</accession>
<dbReference type="AlphaFoldDB" id="A0A4R9LW50"/>
<gene>
    <name evidence="1" type="ORF">EHS15_17290</name>
</gene>
<reference evidence="1" key="1">
    <citation type="journal article" date="2019" name="PLoS Negl. Trop. Dis.">
        <title>Revisiting the worldwide diversity of Leptospira species in the environment.</title>
        <authorList>
            <person name="Vincent A.T."/>
            <person name="Schiettekatte O."/>
            <person name="Bourhy P."/>
            <person name="Veyrier F.J."/>
            <person name="Picardeau M."/>
        </authorList>
    </citation>
    <scope>NUCLEOTIDE SEQUENCE [LARGE SCALE GENOMIC DNA]</scope>
    <source>
        <strain evidence="1">201300427</strain>
    </source>
</reference>
<dbReference type="OrthoDB" id="328929at2"/>
<proteinExistence type="predicted"/>
<dbReference type="Proteomes" id="UP000298058">
    <property type="component" value="Unassembled WGS sequence"/>
</dbReference>
<keyword evidence="2" id="KW-1185">Reference proteome</keyword>
<dbReference type="EMBL" id="RQHW01000078">
    <property type="protein sequence ID" value="TGN17293.1"/>
    <property type="molecule type" value="Genomic_DNA"/>
</dbReference>
<protein>
    <recommendedName>
        <fullName evidence="3">Lipoprotein</fullName>
    </recommendedName>
</protein>
<name>A0A4R9LW50_9LEPT</name>
<sequence length="170" mass="18594">MRLTRLILTLVTLFTFSSCEDQSKYDDKYGEVLLLQLALSQPSATASCATAAKKQEDCFVILAASQGTTQTVTSQSAKETQCTAIRQTSGFSKMSERGQSCVFDCQTTDWTIKIDTNECKTSTSQNLLISSANNAKVTACIRSCFQATNNQVSDSEILNLLLFNLIQKGE</sequence>
<evidence type="ECO:0008006" key="3">
    <source>
        <dbReference type="Google" id="ProtNLM"/>
    </source>
</evidence>
<dbReference type="RefSeq" id="WP_135761847.1">
    <property type="nucleotide sequence ID" value="NZ_RQHW01000078.1"/>
</dbReference>
<evidence type="ECO:0000313" key="1">
    <source>
        <dbReference type="EMBL" id="TGN17293.1"/>
    </source>
</evidence>
<evidence type="ECO:0000313" key="2">
    <source>
        <dbReference type="Proteomes" id="UP000298058"/>
    </source>
</evidence>
<comment type="caution">
    <text evidence="1">The sequence shown here is derived from an EMBL/GenBank/DDBJ whole genome shotgun (WGS) entry which is preliminary data.</text>
</comment>
<organism evidence="1 2">
    <name type="scientific">Leptospira idonii</name>
    <dbReference type="NCBI Taxonomy" id="1193500"/>
    <lineage>
        <taxon>Bacteria</taxon>
        <taxon>Pseudomonadati</taxon>
        <taxon>Spirochaetota</taxon>
        <taxon>Spirochaetia</taxon>
        <taxon>Leptospirales</taxon>
        <taxon>Leptospiraceae</taxon>
        <taxon>Leptospira</taxon>
    </lineage>
</organism>
<dbReference type="PROSITE" id="PS51257">
    <property type="entry name" value="PROKAR_LIPOPROTEIN"/>
    <property type="match status" value="1"/>
</dbReference>